<dbReference type="InterPro" id="IPR015421">
    <property type="entry name" value="PyrdxlP-dep_Trfase_major"/>
</dbReference>
<proteinExistence type="inferred from homology"/>
<dbReference type="RefSeq" id="WP_014855548.1">
    <property type="nucleotide sequence ID" value="NC_018178.1"/>
</dbReference>
<dbReference type="Gene3D" id="3.90.1150.10">
    <property type="entry name" value="Aspartate Aminotransferase, domain 1"/>
    <property type="match status" value="1"/>
</dbReference>
<dbReference type="FunFam" id="3.40.640.10:FF:000046">
    <property type="entry name" value="Cystathionine gamma-lyase"/>
    <property type="match status" value="1"/>
</dbReference>
<evidence type="ECO:0000256" key="3">
    <source>
        <dbReference type="ARBA" id="ARBA00022679"/>
    </source>
</evidence>
<feature type="modified residue" description="N6-(pyridoxal phosphate)lysine" evidence="5">
    <location>
        <position position="203"/>
    </location>
</feature>
<gene>
    <name evidence="7" type="ordered locus">MROS_0871</name>
</gene>
<protein>
    <submittedName>
        <fullName evidence="7">O-acetylhomoserineaminocarboxypropyltransferase</fullName>
    </submittedName>
</protein>
<evidence type="ECO:0000256" key="1">
    <source>
        <dbReference type="ARBA" id="ARBA00001933"/>
    </source>
</evidence>
<dbReference type="KEGG" id="mro:MROS_0871"/>
<dbReference type="PIRSF" id="PIRSF001434">
    <property type="entry name" value="CGS"/>
    <property type="match status" value="1"/>
</dbReference>
<dbReference type="GO" id="GO:0006535">
    <property type="term" value="P:cysteine biosynthetic process from serine"/>
    <property type="evidence" value="ECO:0007669"/>
    <property type="project" value="TreeGrafter"/>
</dbReference>
<dbReference type="eggNOG" id="COG2873">
    <property type="taxonomic scope" value="Bacteria"/>
</dbReference>
<dbReference type="GO" id="GO:0004124">
    <property type="term" value="F:cysteine synthase activity"/>
    <property type="evidence" value="ECO:0007669"/>
    <property type="project" value="TreeGrafter"/>
</dbReference>
<dbReference type="PANTHER" id="PTHR43797:SF2">
    <property type="entry name" value="HOMOCYSTEINE_CYSTEINE SYNTHASE"/>
    <property type="match status" value="1"/>
</dbReference>
<comment type="cofactor">
    <cofactor evidence="1 6">
        <name>pyridoxal 5'-phosphate</name>
        <dbReference type="ChEBI" id="CHEBI:597326"/>
    </cofactor>
</comment>
<evidence type="ECO:0000313" key="8">
    <source>
        <dbReference type="Proteomes" id="UP000009011"/>
    </source>
</evidence>
<keyword evidence="8" id="KW-1185">Reference proteome</keyword>
<dbReference type="Proteomes" id="UP000009011">
    <property type="component" value="Chromosome"/>
</dbReference>
<dbReference type="OrthoDB" id="9803729at2"/>
<dbReference type="PANTHER" id="PTHR43797">
    <property type="entry name" value="HOMOCYSTEINE/CYSTEINE SYNTHASE"/>
    <property type="match status" value="1"/>
</dbReference>
<evidence type="ECO:0000313" key="7">
    <source>
        <dbReference type="EMBL" id="AFN74112.1"/>
    </source>
</evidence>
<evidence type="ECO:0000256" key="4">
    <source>
        <dbReference type="ARBA" id="ARBA00022898"/>
    </source>
</evidence>
<evidence type="ECO:0000256" key="5">
    <source>
        <dbReference type="PIRSR" id="PIRSR001434-2"/>
    </source>
</evidence>
<dbReference type="GO" id="GO:0019346">
    <property type="term" value="P:transsulfuration"/>
    <property type="evidence" value="ECO:0007669"/>
    <property type="project" value="InterPro"/>
</dbReference>
<comment type="similarity">
    <text evidence="2 6">Belongs to the trans-sulfuration enzymes family.</text>
</comment>
<dbReference type="GO" id="GO:0005737">
    <property type="term" value="C:cytoplasm"/>
    <property type="evidence" value="ECO:0007669"/>
    <property type="project" value="TreeGrafter"/>
</dbReference>
<dbReference type="InterPro" id="IPR015424">
    <property type="entry name" value="PyrdxlP-dep_Trfase"/>
</dbReference>
<evidence type="ECO:0000256" key="2">
    <source>
        <dbReference type="ARBA" id="ARBA00009077"/>
    </source>
</evidence>
<dbReference type="STRING" id="1191523.MROS_0871"/>
<dbReference type="Gene3D" id="3.40.640.10">
    <property type="entry name" value="Type I PLP-dependent aspartate aminotransferase-like (Major domain)"/>
    <property type="match status" value="1"/>
</dbReference>
<dbReference type="GO" id="GO:0003961">
    <property type="term" value="F:O-acetylhomoserine aminocarboxypropyltransferase activity"/>
    <property type="evidence" value="ECO:0007669"/>
    <property type="project" value="TreeGrafter"/>
</dbReference>
<dbReference type="InterPro" id="IPR000277">
    <property type="entry name" value="Cys/Met-Metab_PyrdxlP-dep_enz"/>
</dbReference>
<keyword evidence="4 5" id="KW-0663">Pyridoxal phosphate</keyword>
<dbReference type="PATRIC" id="fig|1191523.3.peg.919"/>
<dbReference type="SUPFAM" id="SSF53383">
    <property type="entry name" value="PLP-dependent transferases"/>
    <property type="match status" value="1"/>
</dbReference>
<evidence type="ECO:0000256" key="6">
    <source>
        <dbReference type="RuleBase" id="RU362118"/>
    </source>
</evidence>
<dbReference type="InterPro" id="IPR006235">
    <property type="entry name" value="OAc-hSer/O-AcSer_sulfhydrylase"/>
</dbReference>
<dbReference type="AlphaFoldDB" id="I6YU81"/>
<sequence>MNFETAAVHAGSIKDSTGATHAPVYQSASFAYEKAGEIECVFQGKKFGYVYSRISNPTVTAFELRMNALEGGIGAIATSSGMSAIATTAFTLAENGSEIVASKSLFGGTYLFFKEILESSGVKVIYADFNSADDIESSISERTRFLFLESISNPKLEIYDLKKISATARKYNLPLVVDNTVTTPYLWRAKDFGADIIIHSATKYITGNGTAVGGVLIDTGNYKWNSHQSTKIKSYAGKAGSFAFIAAARSKVYQHLGFAPAPQNVFFHLLGLETLALRMERHCSNALKLAEFFREQPKITSVNYPGLNDNRYRQAALRQFGDRYGGLLTIELEGREKCFDLIDNLKYAKNLANIGDTKTLIIHPESTIYSNCSGDEKSNAGVNSRLLRISVGIENINDIIEDFSSALEKI</sequence>
<reference evidence="7 8" key="1">
    <citation type="journal article" date="2013" name="PLoS ONE">
        <title>Genomic analysis of Melioribacter roseus, facultatively anaerobic organotrophic bacterium representing a novel deep lineage within Bacteriodetes/Chlorobi group.</title>
        <authorList>
            <person name="Kadnikov V.V."/>
            <person name="Mardanov A.V."/>
            <person name="Podosokorskaya O.A."/>
            <person name="Gavrilov S.N."/>
            <person name="Kublanov I.V."/>
            <person name="Beletsky A.V."/>
            <person name="Bonch-Osmolovskaya E.A."/>
            <person name="Ravin N.V."/>
        </authorList>
    </citation>
    <scope>NUCLEOTIDE SEQUENCE [LARGE SCALE GENOMIC DNA]</scope>
    <source>
        <strain evidence="8">JCM 17771 / P3M-2</strain>
    </source>
</reference>
<keyword evidence="3 7" id="KW-0808">Transferase</keyword>
<dbReference type="InterPro" id="IPR015422">
    <property type="entry name" value="PyrdxlP-dep_Trfase_small"/>
</dbReference>
<dbReference type="HOGENOM" id="CLU_018986_4_0_10"/>
<accession>I6YU81</accession>
<organism evidence="7 8">
    <name type="scientific">Melioribacter roseus (strain DSM 23840 / JCM 17771 / VKM B-2668 / P3M-2)</name>
    <dbReference type="NCBI Taxonomy" id="1191523"/>
    <lineage>
        <taxon>Bacteria</taxon>
        <taxon>Pseudomonadati</taxon>
        <taxon>Ignavibacteriota</taxon>
        <taxon>Ignavibacteria</taxon>
        <taxon>Ignavibacteriales</taxon>
        <taxon>Melioribacteraceae</taxon>
        <taxon>Melioribacter</taxon>
    </lineage>
</organism>
<name>I6YU81_MELRP</name>
<dbReference type="CDD" id="cd00614">
    <property type="entry name" value="CGS_like"/>
    <property type="match status" value="1"/>
</dbReference>
<dbReference type="GO" id="GO:0071269">
    <property type="term" value="P:L-homocysteine biosynthetic process"/>
    <property type="evidence" value="ECO:0007669"/>
    <property type="project" value="TreeGrafter"/>
</dbReference>
<dbReference type="GO" id="GO:0030170">
    <property type="term" value="F:pyridoxal phosphate binding"/>
    <property type="evidence" value="ECO:0007669"/>
    <property type="project" value="InterPro"/>
</dbReference>
<dbReference type="EMBL" id="CP003557">
    <property type="protein sequence ID" value="AFN74112.1"/>
    <property type="molecule type" value="Genomic_DNA"/>
</dbReference>
<dbReference type="Pfam" id="PF01053">
    <property type="entry name" value="Cys_Met_Meta_PP"/>
    <property type="match status" value="1"/>
</dbReference>